<feature type="chain" id="PRO_5046006554" description="Ricin-type beta-trefoil lectin protein" evidence="1">
    <location>
        <begin position="20"/>
        <end position="170"/>
    </location>
</feature>
<protein>
    <recommendedName>
        <fullName evidence="4">Ricin-type beta-trefoil lectin protein</fullName>
    </recommendedName>
</protein>
<comment type="caution">
    <text evidence="2">The sequence shown here is derived from an EMBL/GenBank/DDBJ whole genome shotgun (WGS) entry which is preliminary data.</text>
</comment>
<dbReference type="Gene3D" id="2.80.10.50">
    <property type="match status" value="1"/>
</dbReference>
<feature type="signal peptide" evidence="1">
    <location>
        <begin position="1"/>
        <end position="19"/>
    </location>
</feature>
<dbReference type="RefSeq" id="WP_344040377.1">
    <property type="nucleotide sequence ID" value="NZ_BAAAKE010000022.1"/>
</dbReference>
<dbReference type="SUPFAM" id="SSF50370">
    <property type="entry name" value="Ricin B-like lectins"/>
    <property type="match status" value="1"/>
</dbReference>
<organism evidence="2 3">
    <name type="scientific">Saccharothrix xinjiangensis</name>
    <dbReference type="NCBI Taxonomy" id="204798"/>
    <lineage>
        <taxon>Bacteria</taxon>
        <taxon>Bacillati</taxon>
        <taxon>Actinomycetota</taxon>
        <taxon>Actinomycetes</taxon>
        <taxon>Pseudonocardiales</taxon>
        <taxon>Pseudonocardiaceae</taxon>
        <taxon>Saccharothrix</taxon>
    </lineage>
</organism>
<evidence type="ECO:0000313" key="3">
    <source>
        <dbReference type="Proteomes" id="UP001595833"/>
    </source>
</evidence>
<proteinExistence type="predicted"/>
<reference evidence="3" key="1">
    <citation type="journal article" date="2019" name="Int. J. Syst. Evol. Microbiol.">
        <title>The Global Catalogue of Microorganisms (GCM) 10K type strain sequencing project: providing services to taxonomists for standard genome sequencing and annotation.</title>
        <authorList>
            <consortium name="The Broad Institute Genomics Platform"/>
            <consortium name="The Broad Institute Genome Sequencing Center for Infectious Disease"/>
            <person name="Wu L."/>
            <person name="Ma J."/>
        </authorList>
    </citation>
    <scope>NUCLEOTIDE SEQUENCE [LARGE SCALE GENOMIC DNA]</scope>
    <source>
        <strain evidence="3">KCTC 12848</strain>
    </source>
</reference>
<evidence type="ECO:0008006" key="4">
    <source>
        <dbReference type="Google" id="ProtNLM"/>
    </source>
</evidence>
<sequence length="170" mass="18782">MRVLPTVLTALLVFTPTAAAVERDQGGHQRGDYYQGGHERDEYEQVVVDSVRFPGLALAAGAQSEPVEVEVRTGRPDQRWRFHPDDAGVFTTVVHWQLRGCLTAYSPTRITVLECIGAQGQSWVERSHPGGSFALESALYAGECLTASRPFEAVDVRPCQEGDPRQAWTR</sequence>
<dbReference type="InterPro" id="IPR035992">
    <property type="entry name" value="Ricin_B-like_lectins"/>
</dbReference>
<dbReference type="Proteomes" id="UP001595833">
    <property type="component" value="Unassembled WGS sequence"/>
</dbReference>
<dbReference type="PROSITE" id="PS50231">
    <property type="entry name" value="RICIN_B_LECTIN"/>
    <property type="match status" value="1"/>
</dbReference>
<evidence type="ECO:0000256" key="1">
    <source>
        <dbReference type="SAM" id="SignalP"/>
    </source>
</evidence>
<accession>A0ABV9XYC4</accession>
<gene>
    <name evidence="2" type="ORF">ACFPFM_16320</name>
</gene>
<dbReference type="EMBL" id="JBHSJB010000012">
    <property type="protein sequence ID" value="MFC5055324.1"/>
    <property type="molecule type" value="Genomic_DNA"/>
</dbReference>
<keyword evidence="1" id="KW-0732">Signal</keyword>
<keyword evidence="3" id="KW-1185">Reference proteome</keyword>
<name>A0ABV9XYC4_9PSEU</name>
<evidence type="ECO:0000313" key="2">
    <source>
        <dbReference type="EMBL" id="MFC5055324.1"/>
    </source>
</evidence>